<feature type="compositionally biased region" description="Polar residues" evidence="2">
    <location>
        <begin position="140"/>
        <end position="149"/>
    </location>
</feature>
<gene>
    <name evidence="3" type="ORF">PODLI_1B011210</name>
</gene>
<dbReference type="EMBL" id="OX395128">
    <property type="protein sequence ID" value="CAI5769045.1"/>
    <property type="molecule type" value="Genomic_DNA"/>
</dbReference>
<evidence type="ECO:0000256" key="1">
    <source>
        <dbReference type="ARBA" id="ARBA00007753"/>
    </source>
</evidence>
<organism evidence="3 4">
    <name type="scientific">Podarcis lilfordi</name>
    <name type="common">Lilford's wall lizard</name>
    <dbReference type="NCBI Taxonomy" id="74358"/>
    <lineage>
        <taxon>Eukaryota</taxon>
        <taxon>Metazoa</taxon>
        <taxon>Chordata</taxon>
        <taxon>Craniata</taxon>
        <taxon>Vertebrata</taxon>
        <taxon>Euteleostomi</taxon>
        <taxon>Lepidosauria</taxon>
        <taxon>Squamata</taxon>
        <taxon>Bifurcata</taxon>
        <taxon>Unidentata</taxon>
        <taxon>Episquamata</taxon>
        <taxon>Laterata</taxon>
        <taxon>Lacertibaenia</taxon>
        <taxon>Lacertidae</taxon>
        <taxon>Podarcis</taxon>
    </lineage>
</organism>
<reference evidence="3" key="1">
    <citation type="submission" date="2022-12" db="EMBL/GenBank/DDBJ databases">
        <authorList>
            <person name="Alioto T."/>
            <person name="Alioto T."/>
            <person name="Gomez Garrido J."/>
        </authorList>
    </citation>
    <scope>NUCLEOTIDE SEQUENCE</scope>
</reference>
<comment type="similarity">
    <text evidence="1">Belongs to the FAM228 family.</text>
</comment>
<proteinExistence type="inferred from homology"/>
<evidence type="ECO:0000313" key="3">
    <source>
        <dbReference type="EMBL" id="CAI5769045.1"/>
    </source>
</evidence>
<feature type="region of interest" description="Disordered" evidence="2">
    <location>
        <begin position="1"/>
        <end position="44"/>
    </location>
</feature>
<keyword evidence="4" id="KW-1185">Reference proteome</keyword>
<dbReference type="AlphaFoldDB" id="A0AA35P152"/>
<evidence type="ECO:0000256" key="2">
    <source>
        <dbReference type="SAM" id="MobiDB-lite"/>
    </source>
</evidence>
<dbReference type="InterPro" id="IPR040046">
    <property type="entry name" value="FAM228"/>
</dbReference>
<dbReference type="PANTHER" id="PTHR28584">
    <property type="entry name" value="FAMILY WITH SEQUENCE SIMILARITY 228 MEMBER A"/>
    <property type="match status" value="1"/>
</dbReference>
<dbReference type="Proteomes" id="UP001178461">
    <property type="component" value="Chromosome 3"/>
</dbReference>
<evidence type="ECO:0008006" key="5">
    <source>
        <dbReference type="Google" id="ProtNLM"/>
    </source>
</evidence>
<dbReference type="PANTHER" id="PTHR28584:SF1">
    <property type="entry name" value="PROTEIN FAM228B"/>
    <property type="match status" value="1"/>
</dbReference>
<evidence type="ECO:0000313" key="4">
    <source>
        <dbReference type="Proteomes" id="UP001178461"/>
    </source>
</evidence>
<accession>A0AA35P152</accession>
<sequence>MEAPEGSGAAGGQRGPMTSTPKEHHPPPGLPDRTDSATSLDSDSSGEDWLIKVCCPKARHRYRRYAQGKKQISLQPTKTGFSHLDKEEDFIALTEWMPITPYQVYPGVPRQESTDLEWLIRLRCPRAQMEQMRAERKQSHFSTPLSRSPSKAGRSIQPGGTKDSENWLKHFSIAQAVVNERQDVVGSTQALLERENCFVREVDRYLKHNDFLALRRREMLYKKWFENVSSPLLQKIQDKVDNQSSEEIEERKRKQLSLYLNYCNKKGSAFLESYNTSSYDPFFLKCSTNTCKVSVPPLYDPLLKEIRGRYLEAGIIQQCDTGKVFSSKEMNELHKAELPLLPLSRQLMNPIEWLKIPAGYIESEIRQKSRRKMRTSRNLTSVDFKR</sequence>
<feature type="region of interest" description="Disordered" evidence="2">
    <location>
        <begin position="131"/>
        <end position="164"/>
    </location>
</feature>
<name>A0AA35P152_9SAUR</name>
<protein>
    <recommendedName>
        <fullName evidence="5">Protein FAM228B</fullName>
    </recommendedName>
</protein>